<reference evidence="1" key="1">
    <citation type="journal article" date="2018" name="DNA Res.">
        <title>Multiple hybrid de novo genome assembly of finger millet, an orphan allotetraploid crop.</title>
        <authorList>
            <person name="Hatakeyama M."/>
            <person name="Aluri S."/>
            <person name="Balachadran M.T."/>
            <person name="Sivarajan S.R."/>
            <person name="Patrignani A."/>
            <person name="Gruter S."/>
            <person name="Poveda L."/>
            <person name="Shimizu-Inatsugi R."/>
            <person name="Baeten J."/>
            <person name="Francoijs K.J."/>
            <person name="Nataraja K.N."/>
            <person name="Reddy Y.A.N."/>
            <person name="Phadnis S."/>
            <person name="Ravikumar R.L."/>
            <person name="Schlapbach R."/>
            <person name="Sreeman S.M."/>
            <person name="Shimizu K.K."/>
        </authorList>
    </citation>
    <scope>NUCLEOTIDE SEQUENCE</scope>
</reference>
<accession>A0AAV5C050</accession>
<sequence>MLFFYGTQLAECVPAIGQRVGADGNMLHCTNLSVQQGCFGNCGKDPSYSNYMSSPNTGRAFKPCGITIPACPWRLFSGA</sequence>
<dbReference type="Gene3D" id="1.10.110.10">
    <property type="entry name" value="Plant lipid-transfer and hydrophobic proteins"/>
    <property type="match status" value="1"/>
</dbReference>
<dbReference type="InterPro" id="IPR036312">
    <property type="entry name" value="Bifun_inhib/LTP/seed_sf"/>
</dbReference>
<evidence type="ECO:0000313" key="1">
    <source>
        <dbReference type="EMBL" id="GJM91163.1"/>
    </source>
</evidence>
<name>A0AAV5C050_ELECO</name>
<evidence type="ECO:0000313" key="2">
    <source>
        <dbReference type="Proteomes" id="UP001054889"/>
    </source>
</evidence>
<comment type="caution">
    <text evidence="1">The sequence shown here is derived from an EMBL/GenBank/DDBJ whole genome shotgun (WGS) entry which is preliminary data.</text>
</comment>
<proteinExistence type="predicted"/>
<keyword evidence="2" id="KW-1185">Reference proteome</keyword>
<reference evidence="1" key="2">
    <citation type="submission" date="2021-12" db="EMBL/GenBank/DDBJ databases">
        <title>Resequencing data analysis of finger millet.</title>
        <authorList>
            <person name="Hatakeyama M."/>
            <person name="Aluri S."/>
            <person name="Balachadran M.T."/>
            <person name="Sivarajan S.R."/>
            <person name="Poveda L."/>
            <person name="Shimizu-Inatsugi R."/>
            <person name="Schlapbach R."/>
            <person name="Sreeman S.M."/>
            <person name="Shimizu K.K."/>
        </authorList>
    </citation>
    <scope>NUCLEOTIDE SEQUENCE</scope>
</reference>
<dbReference type="EMBL" id="BQKI01000003">
    <property type="protein sequence ID" value="GJM91163.1"/>
    <property type="molecule type" value="Genomic_DNA"/>
</dbReference>
<dbReference type="AlphaFoldDB" id="A0AAV5C050"/>
<organism evidence="1 2">
    <name type="scientific">Eleusine coracana subsp. coracana</name>
    <dbReference type="NCBI Taxonomy" id="191504"/>
    <lineage>
        <taxon>Eukaryota</taxon>
        <taxon>Viridiplantae</taxon>
        <taxon>Streptophyta</taxon>
        <taxon>Embryophyta</taxon>
        <taxon>Tracheophyta</taxon>
        <taxon>Spermatophyta</taxon>
        <taxon>Magnoliopsida</taxon>
        <taxon>Liliopsida</taxon>
        <taxon>Poales</taxon>
        <taxon>Poaceae</taxon>
        <taxon>PACMAD clade</taxon>
        <taxon>Chloridoideae</taxon>
        <taxon>Cynodonteae</taxon>
        <taxon>Eleusininae</taxon>
        <taxon>Eleusine</taxon>
    </lineage>
</organism>
<gene>
    <name evidence="1" type="primary">ga07510</name>
    <name evidence="1" type="ORF">PR202_ga07510</name>
</gene>
<protein>
    <submittedName>
        <fullName evidence="1">Uncharacterized protein</fullName>
    </submittedName>
</protein>
<dbReference type="Proteomes" id="UP001054889">
    <property type="component" value="Unassembled WGS sequence"/>
</dbReference>